<reference evidence="2 3" key="1">
    <citation type="submission" date="2020-08" db="EMBL/GenBank/DDBJ databases">
        <title>Bridging the membrane lipid divide: bacteria of the FCB group superphylum have the potential to synthesize archaeal ether lipids.</title>
        <authorList>
            <person name="Villanueva L."/>
            <person name="Von Meijenfeldt F.A.B."/>
            <person name="Westbye A.B."/>
            <person name="Yadav S."/>
            <person name="Hopmans E.C."/>
            <person name="Dutilh B.E."/>
            <person name="Sinninghe Damste J.S."/>
        </authorList>
    </citation>
    <scope>NUCLEOTIDE SEQUENCE [LARGE SCALE GENOMIC DNA]</scope>
    <source>
        <strain evidence="2">NIOZ-UU36</strain>
    </source>
</reference>
<dbReference type="EMBL" id="JACNJN010000091">
    <property type="protein sequence ID" value="MBC8335092.1"/>
    <property type="molecule type" value="Genomic_DNA"/>
</dbReference>
<protein>
    <submittedName>
        <fullName evidence="2">Uncharacterized protein</fullName>
    </submittedName>
</protein>
<proteinExistence type="predicted"/>
<dbReference type="Proteomes" id="UP000614469">
    <property type="component" value="Unassembled WGS sequence"/>
</dbReference>
<sequence length="359" mass="40829">MTLAAATLACSTVLGSPDDDMPEPSFPESEPRTSIQPEEDPDLFNAEGQMEACLEGESYHPGEGLCYRNDGSATPHFIALMEGVIESGGDDNEELLDNEVVLVTYTIDGDDIYSPDYFDVSSDLESFQDDSQTQEFIWDYYTGMIPAESRSLLTNYIIMTDGLGGTLAAVEQSPEDPVLWMLSVDIADTDDLQELTFTLIHEYGHLLTLGGGQVDIDEYLYYNPDDEDAYSDAEDSCSTYFPGEGCAKRSAYLYEFYLEFWEEIFDEWSEIQYIEDDDQYYDALDDFYFDYEDEFLTDYAVTNPEEDIAESWAFFIISSKPAGNTIAEDKILFFYQFPELVALREEIIARTYSRLIRIQ</sequence>
<accession>A0A8J6NK29</accession>
<dbReference type="AlphaFoldDB" id="A0A8J6NK29"/>
<gene>
    <name evidence="2" type="ORF">H8E29_07505</name>
</gene>
<evidence type="ECO:0000313" key="3">
    <source>
        <dbReference type="Proteomes" id="UP000614469"/>
    </source>
</evidence>
<organism evidence="2 3">
    <name type="scientific">Candidatus Desulfolinea nitratireducens</name>
    <dbReference type="NCBI Taxonomy" id="2841698"/>
    <lineage>
        <taxon>Bacteria</taxon>
        <taxon>Bacillati</taxon>
        <taxon>Chloroflexota</taxon>
        <taxon>Anaerolineae</taxon>
        <taxon>Anaerolineales</taxon>
        <taxon>Anaerolineales incertae sedis</taxon>
        <taxon>Candidatus Desulfolinea</taxon>
    </lineage>
</organism>
<evidence type="ECO:0000256" key="1">
    <source>
        <dbReference type="SAM" id="MobiDB-lite"/>
    </source>
</evidence>
<feature type="region of interest" description="Disordered" evidence="1">
    <location>
        <begin position="12"/>
        <end position="41"/>
    </location>
</feature>
<evidence type="ECO:0000313" key="2">
    <source>
        <dbReference type="EMBL" id="MBC8335092.1"/>
    </source>
</evidence>
<name>A0A8J6NK29_9CHLR</name>
<comment type="caution">
    <text evidence="2">The sequence shown here is derived from an EMBL/GenBank/DDBJ whole genome shotgun (WGS) entry which is preliminary data.</text>
</comment>